<evidence type="ECO:0000256" key="11">
    <source>
        <dbReference type="ARBA" id="ARBA00023204"/>
    </source>
</evidence>
<dbReference type="GO" id="GO:0016887">
    <property type="term" value="F:ATP hydrolysis activity"/>
    <property type="evidence" value="ECO:0007669"/>
    <property type="project" value="InterPro"/>
</dbReference>
<evidence type="ECO:0000256" key="12">
    <source>
        <dbReference type="ARBA" id="ARBA00023242"/>
    </source>
</evidence>
<keyword evidence="6" id="KW-0227">DNA damage</keyword>
<dbReference type="GO" id="GO:0000781">
    <property type="term" value="C:chromosome, telomeric region"/>
    <property type="evidence" value="ECO:0007669"/>
    <property type="project" value="UniProtKB-SubCell"/>
</dbReference>
<keyword evidence="11" id="KW-0234">DNA repair</keyword>
<comment type="subcellular location">
    <subcellularLocation>
        <location evidence="2">Chromosome</location>
        <location evidence="2">Telomere</location>
    </subcellularLocation>
    <subcellularLocation>
        <location evidence="1">Nucleus</location>
    </subcellularLocation>
</comment>
<dbReference type="Proteomes" id="UP001178508">
    <property type="component" value="Chromosome 15"/>
</dbReference>
<keyword evidence="10" id="KW-0233">DNA recombination</keyword>
<dbReference type="GO" id="GO:0003697">
    <property type="term" value="F:single-stranded DNA binding"/>
    <property type="evidence" value="ECO:0007669"/>
    <property type="project" value="TreeGrafter"/>
</dbReference>
<dbReference type="GO" id="GO:0030915">
    <property type="term" value="C:Smc5-Smc6 complex"/>
    <property type="evidence" value="ECO:0007669"/>
    <property type="project" value="TreeGrafter"/>
</dbReference>
<evidence type="ECO:0000256" key="7">
    <source>
        <dbReference type="ARBA" id="ARBA00022840"/>
    </source>
</evidence>
<evidence type="ECO:0000256" key="10">
    <source>
        <dbReference type="ARBA" id="ARBA00023172"/>
    </source>
</evidence>
<evidence type="ECO:0000313" key="15">
    <source>
        <dbReference type="Proteomes" id="UP001178508"/>
    </source>
</evidence>
<keyword evidence="12" id="KW-0539">Nucleus</keyword>
<dbReference type="PANTHER" id="PTHR19306:SF6">
    <property type="entry name" value="STRUCTURAL MAINTENANCE OF CHROMOSOMES PROTEIN 6"/>
    <property type="match status" value="1"/>
</dbReference>
<keyword evidence="8" id="KW-0779">Telomere</keyword>
<gene>
    <name evidence="14" type="ORF">XNOV1_A020234</name>
</gene>
<sequence>MSKRTLKVISDASAAKRRQVAAASIEETPDDTNHEGLSPSSFSLSATGDIGIIESITLMNFMCHRFLGPIQFGPNGNFIVGNNGSGKSAILTDLIIGLGGKANITNRGVSIKDFVSTYIVVNVLKREISVFAIYKE</sequence>
<dbReference type="InterPro" id="IPR038729">
    <property type="entry name" value="Rad50/SbcC_AAA"/>
</dbReference>
<evidence type="ECO:0000313" key="14">
    <source>
        <dbReference type="EMBL" id="CAJ1073315.1"/>
    </source>
</evidence>
<evidence type="ECO:0000256" key="1">
    <source>
        <dbReference type="ARBA" id="ARBA00004123"/>
    </source>
</evidence>
<evidence type="ECO:0000256" key="6">
    <source>
        <dbReference type="ARBA" id="ARBA00022763"/>
    </source>
</evidence>
<evidence type="ECO:0000256" key="9">
    <source>
        <dbReference type="ARBA" id="ARBA00023054"/>
    </source>
</evidence>
<evidence type="ECO:0000256" key="4">
    <source>
        <dbReference type="ARBA" id="ARBA00022454"/>
    </source>
</evidence>
<keyword evidence="7" id="KW-0067">ATP-binding</keyword>
<dbReference type="Gene3D" id="3.40.50.300">
    <property type="entry name" value="P-loop containing nucleotide triphosphate hydrolases"/>
    <property type="match status" value="1"/>
</dbReference>
<dbReference type="Pfam" id="PF13476">
    <property type="entry name" value="AAA_23"/>
    <property type="match status" value="1"/>
</dbReference>
<dbReference type="GO" id="GO:0003684">
    <property type="term" value="F:damaged DNA binding"/>
    <property type="evidence" value="ECO:0007669"/>
    <property type="project" value="TreeGrafter"/>
</dbReference>
<evidence type="ECO:0000256" key="3">
    <source>
        <dbReference type="ARBA" id="ARBA00006793"/>
    </source>
</evidence>
<keyword evidence="15" id="KW-1185">Reference proteome</keyword>
<dbReference type="SUPFAM" id="SSF52540">
    <property type="entry name" value="P-loop containing nucleoside triphosphate hydrolases"/>
    <property type="match status" value="1"/>
</dbReference>
<dbReference type="EMBL" id="OY660878">
    <property type="protein sequence ID" value="CAJ1073315.1"/>
    <property type="molecule type" value="Genomic_DNA"/>
</dbReference>
<dbReference type="GO" id="GO:0005634">
    <property type="term" value="C:nucleus"/>
    <property type="evidence" value="ECO:0007669"/>
    <property type="project" value="UniProtKB-SubCell"/>
</dbReference>
<dbReference type="AlphaFoldDB" id="A0AAV1GJG2"/>
<feature type="domain" description="Rad50/SbcC-type AAA" evidence="13">
    <location>
        <begin position="55"/>
        <end position="118"/>
    </location>
</feature>
<protein>
    <submittedName>
        <fullName evidence="14">Structural maintenance of chromosomes protein 6-like isoform X2</fullName>
    </submittedName>
</protein>
<dbReference type="GO" id="GO:0000724">
    <property type="term" value="P:double-strand break repair via homologous recombination"/>
    <property type="evidence" value="ECO:0007669"/>
    <property type="project" value="TreeGrafter"/>
</dbReference>
<evidence type="ECO:0000256" key="8">
    <source>
        <dbReference type="ARBA" id="ARBA00022895"/>
    </source>
</evidence>
<evidence type="ECO:0000256" key="2">
    <source>
        <dbReference type="ARBA" id="ARBA00004574"/>
    </source>
</evidence>
<proteinExistence type="inferred from homology"/>
<keyword evidence="4" id="KW-0158">Chromosome</keyword>
<evidence type="ECO:0000256" key="5">
    <source>
        <dbReference type="ARBA" id="ARBA00022741"/>
    </source>
</evidence>
<dbReference type="InterPro" id="IPR027417">
    <property type="entry name" value="P-loop_NTPase"/>
</dbReference>
<dbReference type="GO" id="GO:0005524">
    <property type="term" value="F:ATP binding"/>
    <property type="evidence" value="ECO:0007669"/>
    <property type="project" value="UniProtKB-KW"/>
</dbReference>
<keyword evidence="5" id="KW-0547">Nucleotide-binding</keyword>
<dbReference type="GO" id="GO:0035861">
    <property type="term" value="C:site of double-strand break"/>
    <property type="evidence" value="ECO:0007669"/>
    <property type="project" value="TreeGrafter"/>
</dbReference>
<accession>A0AAV1GJG2</accession>
<dbReference type="PANTHER" id="PTHR19306">
    <property type="entry name" value="STRUCTURAL MAINTENANCE OF CHROMOSOMES 5,6 SMC5, SMC6"/>
    <property type="match status" value="1"/>
</dbReference>
<reference evidence="14" key="1">
    <citation type="submission" date="2023-08" db="EMBL/GenBank/DDBJ databases">
        <authorList>
            <person name="Alioto T."/>
            <person name="Alioto T."/>
            <person name="Gomez Garrido J."/>
        </authorList>
    </citation>
    <scope>NUCLEOTIDE SEQUENCE</scope>
</reference>
<keyword evidence="9" id="KW-0175">Coiled coil</keyword>
<name>A0AAV1GJG2_XYRNO</name>
<organism evidence="14 15">
    <name type="scientific">Xyrichtys novacula</name>
    <name type="common">Pearly razorfish</name>
    <name type="synonym">Hemipteronotus novacula</name>
    <dbReference type="NCBI Taxonomy" id="13765"/>
    <lineage>
        <taxon>Eukaryota</taxon>
        <taxon>Metazoa</taxon>
        <taxon>Chordata</taxon>
        <taxon>Craniata</taxon>
        <taxon>Vertebrata</taxon>
        <taxon>Euteleostomi</taxon>
        <taxon>Actinopterygii</taxon>
        <taxon>Neopterygii</taxon>
        <taxon>Teleostei</taxon>
        <taxon>Neoteleostei</taxon>
        <taxon>Acanthomorphata</taxon>
        <taxon>Eupercaria</taxon>
        <taxon>Labriformes</taxon>
        <taxon>Labridae</taxon>
        <taxon>Xyrichtys</taxon>
    </lineage>
</organism>
<comment type="similarity">
    <text evidence="3">Belongs to the SMC family. SMC6 subfamily.</text>
</comment>
<evidence type="ECO:0000259" key="13">
    <source>
        <dbReference type="Pfam" id="PF13476"/>
    </source>
</evidence>